<evidence type="ECO:0000256" key="1">
    <source>
        <dbReference type="SAM" id="MobiDB-lite"/>
    </source>
</evidence>
<dbReference type="EMBL" id="BOMB01000021">
    <property type="protein sequence ID" value="GID12754.1"/>
    <property type="molecule type" value="Genomic_DNA"/>
</dbReference>
<comment type="caution">
    <text evidence="2">The sequence shown here is derived from an EMBL/GenBank/DDBJ whole genome shotgun (WGS) entry which is preliminary data.</text>
</comment>
<gene>
    <name evidence="2" type="ORF">Aru02nite_36430</name>
</gene>
<feature type="compositionally biased region" description="Low complexity" evidence="1">
    <location>
        <begin position="43"/>
        <end position="54"/>
    </location>
</feature>
<name>A0A8J3NAV7_9ACTN</name>
<protein>
    <submittedName>
        <fullName evidence="2">Uncharacterized protein</fullName>
    </submittedName>
</protein>
<feature type="region of interest" description="Disordered" evidence="1">
    <location>
        <begin position="15"/>
        <end position="54"/>
    </location>
</feature>
<proteinExistence type="predicted"/>
<evidence type="ECO:0000313" key="2">
    <source>
        <dbReference type="EMBL" id="GID12754.1"/>
    </source>
</evidence>
<dbReference type="Proteomes" id="UP000612808">
    <property type="component" value="Unassembled WGS sequence"/>
</dbReference>
<evidence type="ECO:0000313" key="3">
    <source>
        <dbReference type="Proteomes" id="UP000612808"/>
    </source>
</evidence>
<keyword evidence="3" id="KW-1185">Reference proteome</keyword>
<reference evidence="2" key="1">
    <citation type="submission" date="2021-01" db="EMBL/GenBank/DDBJ databases">
        <title>Whole genome shotgun sequence of Actinocatenispora rupis NBRC 107355.</title>
        <authorList>
            <person name="Komaki H."/>
            <person name="Tamura T."/>
        </authorList>
    </citation>
    <scope>NUCLEOTIDE SEQUENCE</scope>
    <source>
        <strain evidence="2">NBRC 107355</strain>
    </source>
</reference>
<accession>A0A8J3NAV7</accession>
<dbReference type="AlphaFoldDB" id="A0A8J3NAV7"/>
<organism evidence="2 3">
    <name type="scientific">Actinocatenispora rupis</name>
    <dbReference type="NCBI Taxonomy" id="519421"/>
    <lineage>
        <taxon>Bacteria</taxon>
        <taxon>Bacillati</taxon>
        <taxon>Actinomycetota</taxon>
        <taxon>Actinomycetes</taxon>
        <taxon>Micromonosporales</taxon>
        <taxon>Micromonosporaceae</taxon>
        <taxon>Actinocatenispora</taxon>
    </lineage>
</organism>
<sequence>MSRLDAATAVPMSAIPAAASRCGNADRTRRPASTPDADLDTSDPGAPGLDAAAGLDAAGPGAARLLATGLGTSDTGAAGPDVAESGGAAGLGAVESCAAARVVRSVMPAR</sequence>